<feature type="modified residue" description="N6-(pyridoxal phosphate)lysine" evidence="8 9">
    <location>
        <position position="306"/>
    </location>
</feature>
<evidence type="ECO:0000259" key="10">
    <source>
        <dbReference type="Pfam" id="PF12390"/>
    </source>
</evidence>
<reference evidence="12" key="2">
    <citation type="journal article" date="2011" name="J. Bacteriol.">
        <title>Complete genome sequence of Cronobacter turicensis LMG 23827, a food-borne pathogen causing deaths in neonates.</title>
        <authorList>
            <person name="Stephan R."/>
            <person name="Lehner A."/>
            <person name="Tischler P."/>
            <person name="Rattei T."/>
        </authorList>
    </citation>
    <scope>NUCLEOTIDE SEQUENCE [LARGE SCALE GENOMIC DNA]</scope>
    <source>
        <strain evidence="12">DSM 18703 / CCUG 55852 / LMG 23827 / z3032</strain>
    </source>
</reference>
<dbReference type="InterPro" id="IPR015424">
    <property type="entry name" value="PyrdxlP-dep_Trfase"/>
</dbReference>
<dbReference type="FunFam" id="3.40.640.10:FF:000028">
    <property type="entry name" value="L-seryl-tRNA(Sec) selenium transferase"/>
    <property type="match status" value="1"/>
</dbReference>
<keyword evidence="6 8" id="KW-0711">Selenium</keyword>
<evidence type="ECO:0000313" key="12">
    <source>
        <dbReference type="Proteomes" id="UP000002069"/>
    </source>
</evidence>
<evidence type="ECO:0000256" key="4">
    <source>
        <dbReference type="ARBA" id="ARBA00022898"/>
    </source>
</evidence>
<name>C9Y4J6_CROTZ</name>
<keyword evidence="4 8" id="KW-0663">Pyridoxal phosphate</keyword>
<evidence type="ECO:0000313" key="11">
    <source>
        <dbReference type="EMBL" id="CBA26853.1"/>
    </source>
</evidence>
<dbReference type="EC" id="2.9.1.1" evidence="8"/>
<dbReference type="AlphaFoldDB" id="C9Y4J6"/>
<evidence type="ECO:0000256" key="7">
    <source>
        <dbReference type="ARBA" id="ARBA00044507"/>
    </source>
</evidence>
<dbReference type="EMBL" id="FN543093">
    <property type="protein sequence ID" value="CBA26853.1"/>
    <property type="molecule type" value="Genomic_DNA"/>
</dbReference>
<dbReference type="SUPFAM" id="SSF53383">
    <property type="entry name" value="PLP-dependent transferases"/>
    <property type="match status" value="1"/>
</dbReference>
<dbReference type="NCBIfam" id="TIGR00474">
    <property type="entry name" value="selA"/>
    <property type="match status" value="1"/>
</dbReference>
<protein>
    <recommendedName>
        <fullName evidence="8">L-seryl-tRNA(Sec) selenium transferase</fullName>
        <ecNumber evidence="8">2.9.1.1</ecNumber>
    </recommendedName>
    <alternativeName>
        <fullName evidence="8">Selenocysteine synthase</fullName>
        <shortName evidence="8">Sec synthase</shortName>
    </alternativeName>
    <alternativeName>
        <fullName evidence="8">Selenocysteinyl-tRNA(Sec) synthase</fullName>
    </alternativeName>
</protein>
<evidence type="ECO:0000256" key="8">
    <source>
        <dbReference type="HAMAP-Rule" id="MF_00423"/>
    </source>
</evidence>
<dbReference type="PANTHER" id="PTHR32328:SF0">
    <property type="entry name" value="L-SERYL-TRNA(SEC) SELENIUM TRANSFERASE"/>
    <property type="match status" value="1"/>
</dbReference>
<dbReference type="InterPro" id="IPR025862">
    <property type="entry name" value="SelA_trans_N_dom"/>
</dbReference>
<reference evidence="11 12" key="1">
    <citation type="journal article" date="2010" name="J. Bacteriol.">
        <title>Complete Genome Sequence of Cronobacter turicensis LMG 23827, a foodborne pathogen causing deaths in neonates.</title>
        <authorList>
            <person name="Stephan R."/>
            <person name="Lehner A."/>
            <person name="Tischler P."/>
            <person name="Rattei T."/>
        </authorList>
    </citation>
    <scope>NUCLEOTIDE SEQUENCE [LARGE SCALE GENOMIC DNA]</scope>
    <source>
        <strain evidence="12">DSM 18703 / CCUG 55852 / LMG 23827 / z3032</strain>
    </source>
</reference>
<dbReference type="PATRIC" id="fig|693216.3.peg.122"/>
<sequence>MLNYRHVLSRFIHVMTTDSRLLYSQLPATDRLLRDSAFQPLLDTYGHTRVVNTLRAMQEEARLAIRERQALPTWCDDWAAAAADRLARGSQSALRPVFNLTGTVLHTNLGRALQAEEAVEAVARAMRSPVTLEYDADGGERGHRDRALAALLCELTGAEDACIVNNNAAAVLLMLAALGAGKEVIVSRGELVEIGGAFRIPDVMRQAGCQLVEVGTTNRTHLRDYLEATGEQTALLMKVHTSNYQIEGFTKTVDAAELAQASSVPVIVDLGSGSLIDLSQYGLPKEPMPQEALAAGASLVSFSGDKLPGGPQAGIIVGKKALIAKLQKHPLKRALRADKMTLAALDATLRLYLHPEKLAERLPTLRLLTRQASDISEQAQRLRPALESRYGDEFQIDVAPCLSQIGSGSLPVDRLPGAALTFTPRDGRGSRLEALAARWRRLPVPVIGRVGDGRLWLDLRCLEDEAGLMEMLLQ</sequence>
<evidence type="ECO:0000256" key="1">
    <source>
        <dbReference type="ARBA" id="ARBA00001933"/>
    </source>
</evidence>
<comment type="subcellular location">
    <subcellularLocation>
        <location evidence="8">Cytoplasm</location>
    </subcellularLocation>
</comment>
<dbReference type="GO" id="GO:0001514">
    <property type="term" value="P:selenocysteine incorporation"/>
    <property type="evidence" value="ECO:0007669"/>
    <property type="project" value="UniProtKB-UniRule"/>
</dbReference>
<dbReference type="GO" id="GO:0004125">
    <property type="term" value="F:L-seryl-tRNA(Sec) selenium transferase activity"/>
    <property type="evidence" value="ECO:0007669"/>
    <property type="project" value="UniProtKB-UniRule"/>
</dbReference>
<dbReference type="UniPathway" id="UPA00906">
    <property type="reaction ID" value="UER00896"/>
</dbReference>
<dbReference type="Pfam" id="PF03841">
    <property type="entry name" value="SelA"/>
    <property type="match status" value="1"/>
</dbReference>
<proteinExistence type="inferred from homology"/>
<comment type="function">
    <text evidence="8">Converts seryl-tRNA(Sec) to selenocysteinyl-tRNA(Sec) required for selenoprotein biosynthesis.</text>
</comment>
<keyword evidence="3 8" id="KW-0808">Transferase</keyword>
<comment type="catalytic activity">
    <reaction evidence="8">
        <text>L-seryl-tRNA(Sec) + selenophosphate + H(+) = L-selenocysteinyl-tRNA(Sec) + phosphate</text>
        <dbReference type="Rhea" id="RHEA:22728"/>
        <dbReference type="Rhea" id="RHEA-COMP:9742"/>
        <dbReference type="Rhea" id="RHEA-COMP:9743"/>
        <dbReference type="ChEBI" id="CHEBI:15378"/>
        <dbReference type="ChEBI" id="CHEBI:16144"/>
        <dbReference type="ChEBI" id="CHEBI:43474"/>
        <dbReference type="ChEBI" id="CHEBI:78533"/>
        <dbReference type="ChEBI" id="CHEBI:78573"/>
        <dbReference type="EC" id="2.9.1.1"/>
    </reaction>
</comment>
<dbReference type="Gene3D" id="3.90.1150.180">
    <property type="match status" value="1"/>
</dbReference>
<dbReference type="InterPro" id="IPR015421">
    <property type="entry name" value="PyrdxlP-dep_Trfase_major"/>
</dbReference>
<accession>C9Y4J6</accession>
<dbReference type="InterPro" id="IPR004534">
    <property type="entry name" value="SelA_trans"/>
</dbReference>
<comment type="cofactor">
    <cofactor evidence="1 8 9">
        <name>pyridoxal 5'-phosphate</name>
        <dbReference type="ChEBI" id="CHEBI:597326"/>
    </cofactor>
</comment>
<comment type="similarity">
    <text evidence="7 8">Belongs to the SelA family.</text>
</comment>
<dbReference type="Gene3D" id="3.40.640.10">
    <property type="entry name" value="Type I PLP-dependent aspartate aminotransferase-like (Major domain)"/>
    <property type="match status" value="1"/>
</dbReference>
<evidence type="ECO:0000256" key="2">
    <source>
        <dbReference type="ARBA" id="ARBA00022490"/>
    </source>
</evidence>
<organism evidence="11 12">
    <name type="scientific">Cronobacter turicensis (strain DSM 18703 / CCUG 55852 / LMG 23827 / z3032)</name>
    <dbReference type="NCBI Taxonomy" id="693216"/>
    <lineage>
        <taxon>Bacteria</taxon>
        <taxon>Pseudomonadati</taxon>
        <taxon>Pseudomonadota</taxon>
        <taxon>Gammaproteobacteria</taxon>
        <taxon>Enterobacterales</taxon>
        <taxon>Enterobacteriaceae</taxon>
        <taxon>Cronobacter</taxon>
    </lineage>
</organism>
<keyword evidence="5 8" id="KW-0648">Protein biosynthesis</keyword>
<dbReference type="Proteomes" id="UP000002069">
    <property type="component" value="Chromosome"/>
</dbReference>
<comment type="subunit">
    <text evidence="8">Homodecamer; pentamer of dimers. Binds only one seryl-tRNA(Sec) per dimer.</text>
</comment>
<feature type="domain" description="L-seryl-tRNA selenium transferase N-terminal" evidence="10">
    <location>
        <begin position="23"/>
        <end position="62"/>
    </location>
</feature>
<evidence type="ECO:0000256" key="9">
    <source>
        <dbReference type="PIRSR" id="PIRSR618319-50"/>
    </source>
</evidence>
<keyword evidence="12" id="KW-1185">Reference proteome</keyword>
<evidence type="ECO:0000256" key="3">
    <source>
        <dbReference type="ARBA" id="ARBA00022679"/>
    </source>
</evidence>
<dbReference type="GO" id="GO:0005737">
    <property type="term" value="C:cytoplasm"/>
    <property type="evidence" value="ECO:0007669"/>
    <property type="project" value="UniProtKB-SubCell"/>
</dbReference>
<evidence type="ECO:0000256" key="5">
    <source>
        <dbReference type="ARBA" id="ARBA00022917"/>
    </source>
</evidence>
<gene>
    <name evidence="8 11" type="primary">selA</name>
    <name evidence="11" type="ordered locus">Ctu_01310</name>
</gene>
<dbReference type="HAMAP" id="MF_00423">
    <property type="entry name" value="SelA"/>
    <property type="match status" value="1"/>
</dbReference>
<dbReference type="KEGG" id="ctu:CTU_01310"/>
<keyword evidence="2 8" id="KW-0963">Cytoplasm</keyword>
<evidence type="ECO:0000256" key="6">
    <source>
        <dbReference type="ARBA" id="ARBA00023266"/>
    </source>
</evidence>
<dbReference type="Pfam" id="PF12390">
    <property type="entry name" value="Se-cys_synth_N"/>
    <property type="match status" value="1"/>
</dbReference>
<dbReference type="InterPro" id="IPR018319">
    <property type="entry name" value="SelA-like"/>
</dbReference>
<dbReference type="PANTHER" id="PTHR32328">
    <property type="entry name" value="L-SERYL-TRNA(SEC) SELENIUM TRANSFERASE"/>
    <property type="match status" value="1"/>
</dbReference>
<dbReference type="HOGENOM" id="CLU_038142_1_0_6"/>
<dbReference type="GO" id="GO:0001717">
    <property type="term" value="P:conversion of seryl-tRNAsec to selenocys-tRNAsec"/>
    <property type="evidence" value="ECO:0007669"/>
    <property type="project" value="UniProtKB-UniRule"/>
</dbReference>
<comment type="pathway">
    <text evidence="8">Aminoacyl-tRNA biosynthesis; selenocysteinyl-tRNA(Sec) biosynthesis; selenocysteinyl-tRNA(Sec) from L-seryl-tRNA(Sec) (bacterial route): step 1/1.</text>
</comment>